<dbReference type="InterPro" id="IPR051044">
    <property type="entry name" value="MAG_DAG_Lipase"/>
</dbReference>
<dbReference type="AlphaFoldDB" id="A0A1F7UTU6"/>
<name>A0A1F7UTU6_9BACT</name>
<accession>A0A1F7UTU6</accession>
<feature type="domain" description="Serine aminopeptidase S33" evidence="1">
    <location>
        <begin position="183"/>
        <end position="233"/>
    </location>
</feature>
<dbReference type="Gene3D" id="3.40.50.1820">
    <property type="entry name" value="alpha/beta hydrolase"/>
    <property type="match status" value="1"/>
</dbReference>
<gene>
    <name evidence="2" type="ORF">A2936_00825</name>
</gene>
<proteinExistence type="predicted"/>
<dbReference type="Pfam" id="PF12146">
    <property type="entry name" value="Hydrolase_4"/>
    <property type="match status" value="2"/>
</dbReference>
<feature type="domain" description="Serine aminopeptidase S33" evidence="1">
    <location>
        <begin position="24"/>
        <end position="153"/>
    </location>
</feature>
<protein>
    <recommendedName>
        <fullName evidence="1">Serine aminopeptidase S33 domain-containing protein</fullName>
    </recommendedName>
</protein>
<reference evidence="2 3" key="1">
    <citation type="journal article" date="2016" name="Nat. Commun.">
        <title>Thousands of microbial genomes shed light on interconnected biogeochemical processes in an aquifer system.</title>
        <authorList>
            <person name="Anantharaman K."/>
            <person name="Brown C.T."/>
            <person name="Hug L.A."/>
            <person name="Sharon I."/>
            <person name="Castelle C.J."/>
            <person name="Probst A.J."/>
            <person name="Thomas B.C."/>
            <person name="Singh A."/>
            <person name="Wilkins M.J."/>
            <person name="Karaoz U."/>
            <person name="Brodie E.L."/>
            <person name="Williams K.H."/>
            <person name="Hubbard S.S."/>
            <person name="Banfield J.F."/>
        </authorList>
    </citation>
    <scope>NUCLEOTIDE SEQUENCE [LARGE SCALE GENOMIC DNA]</scope>
</reference>
<dbReference type="Proteomes" id="UP000176846">
    <property type="component" value="Unassembled WGS sequence"/>
</dbReference>
<organism evidence="2 3">
    <name type="scientific">Candidatus Uhrbacteria bacterium RIFCSPLOWO2_01_FULL_47_25</name>
    <dbReference type="NCBI Taxonomy" id="1802402"/>
    <lineage>
        <taxon>Bacteria</taxon>
        <taxon>Candidatus Uhriibacteriota</taxon>
    </lineage>
</organism>
<evidence type="ECO:0000313" key="2">
    <source>
        <dbReference type="EMBL" id="OGL81128.1"/>
    </source>
</evidence>
<evidence type="ECO:0000313" key="3">
    <source>
        <dbReference type="Proteomes" id="UP000176846"/>
    </source>
</evidence>
<sequence length="260" mass="29918">MEKLFIKNRKGQKIAVIVEKNVDQRGLTFVMHGLGGFKEQDHIQTFADAFKEKGYTVIRFDTTNTFGESDGNYEDATTTNYYEDLEDVIEWAKKQPWYEQPFCLAGHSLGSICIALYAEKYPDRVKALAPISTVVSGKLSIATEKHKKVAEEWQRTGWRVENGYAGIVKKLKWSHVEDRLKYDLLPEANKLTMPVLLIVGENDDGTPPEHQQILYEKLPGRKELHIIKGAPHTFREKDHLAEIKKIFLRWIDKFLITPKA</sequence>
<dbReference type="InterPro" id="IPR029058">
    <property type="entry name" value="AB_hydrolase_fold"/>
</dbReference>
<evidence type="ECO:0000259" key="1">
    <source>
        <dbReference type="Pfam" id="PF12146"/>
    </source>
</evidence>
<dbReference type="InterPro" id="IPR022742">
    <property type="entry name" value="Hydrolase_4"/>
</dbReference>
<dbReference type="EMBL" id="MGEK01000033">
    <property type="protein sequence ID" value="OGL81128.1"/>
    <property type="molecule type" value="Genomic_DNA"/>
</dbReference>
<comment type="caution">
    <text evidence="2">The sequence shown here is derived from an EMBL/GenBank/DDBJ whole genome shotgun (WGS) entry which is preliminary data.</text>
</comment>
<dbReference type="SUPFAM" id="SSF53474">
    <property type="entry name" value="alpha/beta-Hydrolases"/>
    <property type="match status" value="1"/>
</dbReference>
<dbReference type="PANTHER" id="PTHR11614">
    <property type="entry name" value="PHOSPHOLIPASE-RELATED"/>
    <property type="match status" value="1"/>
</dbReference>